<protein>
    <recommendedName>
        <fullName evidence="1">Aminoglycoside phosphotransferase domain-containing protein</fullName>
    </recommendedName>
</protein>
<accession>A0ABQ8K2J0</accession>
<dbReference type="InterPro" id="IPR011009">
    <property type="entry name" value="Kinase-like_dom_sf"/>
</dbReference>
<dbReference type="PANTHER" id="PTHR21310:SF15">
    <property type="entry name" value="AMINOGLYCOSIDE PHOSPHOTRANSFERASE DOMAIN-CONTAINING PROTEIN"/>
    <property type="match status" value="1"/>
</dbReference>
<dbReference type="Proteomes" id="UP000814176">
    <property type="component" value="Unassembled WGS sequence"/>
</dbReference>
<reference evidence="2 3" key="1">
    <citation type="journal article" date="2021" name="Environ. Microbiol.">
        <title>Gene family expansions and transcriptome signatures uncover fungal adaptations to wood decay.</title>
        <authorList>
            <person name="Hage H."/>
            <person name="Miyauchi S."/>
            <person name="Viragh M."/>
            <person name="Drula E."/>
            <person name="Min B."/>
            <person name="Chaduli D."/>
            <person name="Navarro D."/>
            <person name="Favel A."/>
            <person name="Norest M."/>
            <person name="Lesage-Meessen L."/>
            <person name="Balint B."/>
            <person name="Merenyi Z."/>
            <person name="de Eugenio L."/>
            <person name="Morin E."/>
            <person name="Martinez A.T."/>
            <person name="Baldrian P."/>
            <person name="Stursova M."/>
            <person name="Martinez M.J."/>
            <person name="Novotny C."/>
            <person name="Magnuson J.K."/>
            <person name="Spatafora J.W."/>
            <person name="Maurice S."/>
            <person name="Pangilinan J."/>
            <person name="Andreopoulos W."/>
            <person name="LaButti K."/>
            <person name="Hundley H."/>
            <person name="Na H."/>
            <person name="Kuo A."/>
            <person name="Barry K."/>
            <person name="Lipzen A."/>
            <person name="Henrissat B."/>
            <person name="Riley R."/>
            <person name="Ahrendt S."/>
            <person name="Nagy L.G."/>
            <person name="Grigoriev I.V."/>
            <person name="Martin F."/>
            <person name="Rosso M.N."/>
        </authorList>
    </citation>
    <scope>NUCLEOTIDE SEQUENCE [LARGE SCALE GENOMIC DNA]</scope>
    <source>
        <strain evidence="2 3">CIRM-BRFM 1785</strain>
    </source>
</reference>
<dbReference type="SUPFAM" id="SSF56112">
    <property type="entry name" value="Protein kinase-like (PK-like)"/>
    <property type="match status" value="1"/>
</dbReference>
<feature type="domain" description="Aminoglycoside phosphotransferase" evidence="1">
    <location>
        <begin position="139"/>
        <end position="342"/>
    </location>
</feature>
<proteinExistence type="predicted"/>
<dbReference type="RefSeq" id="XP_047774198.1">
    <property type="nucleotide sequence ID" value="XM_047926542.1"/>
</dbReference>
<name>A0ABQ8K2J0_9APHY</name>
<evidence type="ECO:0000259" key="1">
    <source>
        <dbReference type="Pfam" id="PF01636"/>
    </source>
</evidence>
<dbReference type="PANTHER" id="PTHR21310">
    <property type="entry name" value="AMINOGLYCOSIDE PHOSPHOTRANSFERASE-RELATED-RELATED"/>
    <property type="match status" value="1"/>
</dbReference>
<evidence type="ECO:0000313" key="3">
    <source>
        <dbReference type="Proteomes" id="UP000814176"/>
    </source>
</evidence>
<evidence type="ECO:0000313" key="2">
    <source>
        <dbReference type="EMBL" id="KAH9830951.1"/>
    </source>
</evidence>
<dbReference type="InterPro" id="IPR051678">
    <property type="entry name" value="AGP_Transferase"/>
</dbReference>
<dbReference type="GeneID" id="72007274"/>
<sequence>MPLYTCDYSGCKRPAVRGRAFVLCNRHICATHLESEEHHKCPLAAVIPSRHRLFRRITSIGRKKARELRGKRWQPLQARASALRGGIACVIPADACSAEVLQNRMGGQNYHIEVSFTDGISWLCRVQRQNAESPPLEIPNRVLLSEAATLQFLSTTSVSVPKVYDVLPQGPGNEVGAGYMLVEKIDGHPLDWYSLDDAGKRKVLKQFATIQAELAKHPLPAIGCLKQPGSVQIGPLVHERTATKSESGELILLGPFKSALDMYTAFAKRQIENILNEELYVDNPTTPLLVYRYLLDIMPAILPKRPGGNGEFYVKHMDDKGDHIFVDESLNIVSIIDWEWAQTMPKELAFCAPLFLLGVGEFYGGNNNLSPDEALLISALETSRSEDLAICVRNGRIYHRLVFCLEENVENEETYAPLVCGLRKMIGLSEHDNPSDWAAWKKKAELTYAHDRDFRALQRHLEKSGRRRTGTIDS</sequence>
<keyword evidence="3" id="KW-1185">Reference proteome</keyword>
<dbReference type="InterPro" id="IPR002575">
    <property type="entry name" value="Aminoglycoside_PTrfase"/>
</dbReference>
<organism evidence="2 3">
    <name type="scientific">Rhodofomes roseus</name>
    <dbReference type="NCBI Taxonomy" id="34475"/>
    <lineage>
        <taxon>Eukaryota</taxon>
        <taxon>Fungi</taxon>
        <taxon>Dikarya</taxon>
        <taxon>Basidiomycota</taxon>
        <taxon>Agaricomycotina</taxon>
        <taxon>Agaricomycetes</taxon>
        <taxon>Polyporales</taxon>
        <taxon>Rhodofomes</taxon>
    </lineage>
</organism>
<dbReference type="Pfam" id="PF01636">
    <property type="entry name" value="APH"/>
    <property type="match status" value="1"/>
</dbReference>
<comment type="caution">
    <text evidence="2">The sequence shown here is derived from an EMBL/GenBank/DDBJ whole genome shotgun (WGS) entry which is preliminary data.</text>
</comment>
<gene>
    <name evidence="2" type="ORF">C8Q71DRAFT_842034</name>
</gene>
<dbReference type="EMBL" id="JADCUA010000028">
    <property type="protein sequence ID" value="KAH9830951.1"/>
    <property type="molecule type" value="Genomic_DNA"/>
</dbReference>